<feature type="transmembrane region" description="Helical" evidence="1">
    <location>
        <begin position="122"/>
        <end position="142"/>
    </location>
</feature>
<proteinExistence type="predicted"/>
<evidence type="ECO:0000256" key="1">
    <source>
        <dbReference type="SAM" id="Phobius"/>
    </source>
</evidence>
<accession>A0ABW2NVZ5</accession>
<protein>
    <submittedName>
        <fullName evidence="2">ABC transporter permease subunit</fullName>
    </submittedName>
</protein>
<feature type="transmembrane region" description="Helical" evidence="1">
    <location>
        <begin position="12"/>
        <end position="34"/>
    </location>
</feature>
<keyword evidence="1" id="KW-0812">Transmembrane</keyword>
<keyword evidence="1" id="KW-0472">Membrane</keyword>
<name>A0ABW2NVZ5_9BACL</name>
<dbReference type="Proteomes" id="UP001596549">
    <property type="component" value="Unassembled WGS sequence"/>
</dbReference>
<evidence type="ECO:0000313" key="3">
    <source>
        <dbReference type="Proteomes" id="UP001596549"/>
    </source>
</evidence>
<dbReference type="RefSeq" id="WP_379751759.1">
    <property type="nucleotide sequence ID" value="NZ_JBHTCP010000052.1"/>
</dbReference>
<dbReference type="Pfam" id="PF12679">
    <property type="entry name" value="ABC2_membrane_2"/>
    <property type="match status" value="1"/>
</dbReference>
<organism evidence="2 3">
    <name type="scientific">Fictibacillus iocasae</name>
    <dbReference type="NCBI Taxonomy" id="2715437"/>
    <lineage>
        <taxon>Bacteria</taxon>
        <taxon>Bacillati</taxon>
        <taxon>Bacillota</taxon>
        <taxon>Bacilli</taxon>
        <taxon>Bacillales</taxon>
        <taxon>Fictibacillaceae</taxon>
        <taxon>Fictibacillus</taxon>
    </lineage>
</organism>
<comment type="caution">
    <text evidence="2">The sequence shown here is derived from an EMBL/GenBank/DDBJ whole genome shotgun (WGS) entry which is preliminary data.</text>
</comment>
<keyword evidence="3" id="KW-1185">Reference proteome</keyword>
<feature type="transmembrane region" description="Helical" evidence="1">
    <location>
        <begin position="154"/>
        <end position="177"/>
    </location>
</feature>
<dbReference type="PANTHER" id="PTHR37305:SF2">
    <property type="entry name" value="BACITRACIN TRANSPORT PERMEASE PROTEIN BCRB"/>
    <property type="match status" value="1"/>
</dbReference>
<dbReference type="EMBL" id="JBHTCP010000052">
    <property type="protein sequence ID" value="MFC7373428.1"/>
    <property type="molecule type" value="Genomic_DNA"/>
</dbReference>
<reference evidence="3" key="1">
    <citation type="journal article" date="2019" name="Int. J. Syst. Evol. Microbiol.">
        <title>The Global Catalogue of Microorganisms (GCM) 10K type strain sequencing project: providing services to taxonomists for standard genome sequencing and annotation.</title>
        <authorList>
            <consortium name="The Broad Institute Genomics Platform"/>
            <consortium name="The Broad Institute Genome Sequencing Center for Infectious Disease"/>
            <person name="Wu L."/>
            <person name="Ma J."/>
        </authorList>
    </citation>
    <scope>NUCLEOTIDE SEQUENCE [LARGE SCALE GENOMIC DNA]</scope>
    <source>
        <strain evidence="3">NBRC 106396</strain>
    </source>
</reference>
<feature type="transmembrane region" description="Helical" evidence="1">
    <location>
        <begin position="69"/>
        <end position="94"/>
    </location>
</feature>
<feature type="transmembrane region" description="Helical" evidence="1">
    <location>
        <begin position="184"/>
        <end position="206"/>
    </location>
</feature>
<feature type="transmembrane region" description="Helical" evidence="1">
    <location>
        <begin position="233"/>
        <end position="254"/>
    </location>
</feature>
<sequence length="262" mass="29492">MFFHEWRSIRKSTAIWSAALVAVTILFLSMFPSISRDAEAFQRLLSGYPKEVLQAFGLQLEMITSFLGFYSYMFTYVMLIGAIQAMNLGAGIVAKEVSGKTSEFLLSKPVSRFDILRAKWRAVVLSIAVTNMVFVSAAYLMALAVAEKLDVKVFLLMSLSNVFVQLFFAVLGFFLAVSMNRIKSVLTLSLSTVMAFFLLSMIGSVLGEDAVRYVTPFQYFDFVYVIQHASYEWGYLVVEAVFFCTMLVASFYVFSKKDVHSV</sequence>
<dbReference type="PANTHER" id="PTHR37305">
    <property type="entry name" value="INTEGRAL MEMBRANE PROTEIN-RELATED"/>
    <property type="match status" value="1"/>
</dbReference>
<gene>
    <name evidence="2" type="ORF">ACFQPF_17445</name>
</gene>
<keyword evidence="1" id="KW-1133">Transmembrane helix</keyword>
<evidence type="ECO:0000313" key="2">
    <source>
        <dbReference type="EMBL" id="MFC7373428.1"/>
    </source>
</evidence>